<dbReference type="InterPro" id="IPR029262">
    <property type="entry name" value="RPOL_N"/>
</dbReference>
<proteinExistence type="inferred from homology"/>
<comment type="subcellular location">
    <subcellularLocation>
        <location evidence="2">Mitochondrion</location>
    </subcellularLocation>
</comment>
<dbReference type="InterPro" id="IPR024075">
    <property type="entry name" value="DNA-dir_RNA_pol_helix_hairp_sf"/>
</dbReference>
<keyword evidence="9" id="KW-0496">Mitochondrion</keyword>
<dbReference type="GO" id="GO:0034245">
    <property type="term" value="C:mitochondrial DNA-directed RNA polymerase complex"/>
    <property type="evidence" value="ECO:0007669"/>
    <property type="project" value="TreeGrafter"/>
</dbReference>
<evidence type="ECO:0000256" key="1">
    <source>
        <dbReference type="ARBA" id="ARBA00004026"/>
    </source>
</evidence>
<comment type="similarity">
    <text evidence="3">Belongs to the phage and mitochondrial RNA polymerase family.</text>
</comment>
<dbReference type="SUPFAM" id="SSF56672">
    <property type="entry name" value="DNA/RNA polymerases"/>
    <property type="match status" value="1"/>
</dbReference>
<dbReference type="InterPro" id="IPR046950">
    <property type="entry name" value="DNA-dir_Rpol_C_phage-type"/>
</dbReference>
<dbReference type="InterPro" id="IPR043502">
    <property type="entry name" value="DNA/RNA_pol_sf"/>
</dbReference>
<evidence type="ECO:0000256" key="8">
    <source>
        <dbReference type="ARBA" id="ARBA00022946"/>
    </source>
</evidence>
<sequence length="1316" mass="148667">MAGHAESLQPNHHGSVDYGYAPPLRWDYPNPPLKEDLLMIQYQEQEQPRNRRSALGNNSHDLLQNLYACIRVGRFDRAEGIIKKLIAFPDSSESEVMHAHEVYLGARLENMSESDPEPDFQEMAKYFSKYKLDQKTDATAACLLMIRAALLLPAEAARTEEVKRFARLSQLDKDELEHDVDWQGHDYLILSKILSDQPVKDSDLQKAKMERQETEREANSAYRLDAKDIPEILQVQQRGLSLDSLKNVLSIQERHYAENPQTPEVLDHETEELRNTERERLLEDTAADAAVARWKAEDDQLQSVGINSALSNKSINAVMWRWYSDMLPVLRKELSDIKDRMQNNPIGVNLESPREDADVYGAFIEAIPPEKLAVNTVIYVMSTLSREKDHKTGEYMNSIRITDAAKSLGTQIESEIVADLVRKAKATARGTKRKRGSSSLTQARANIRRTSTKSVLADHTEWPLAVKIKVGAMLISKLVEVARIPVTREHPRTKEKITRPRPAFQQKMTYFMGKRQNLLTACSELRDKLRKEPVGPLIVKKLPMLVEPVPWSDFKTGGYLNYPTDFVRIPANDQTPKDYAKAAIDKGHMKSVFDAINALGKTPWRINNEVLSVQITAWNSGEKIGNFAPLEPQFNPPPEPTAGQDPQSRAKWLAEMQEIENKKTGLHSQRCHQNLQLEIARSFRNDKIYFPHTVDFRGRAYPVPPYLNHMGADNVRGLMLFAEGKPLGEHGLRWLKVHLASVYGYDKASFSEREQFVMNHLDDIYDSVNNPLTGRKWWQGSEDAWQTLAACFELTNALDSPDPTKFVSRLPIHQDIGGDEVGARQVNLVPGDRPSDVYAAVSDRVKIAIEKDLKEGHPLAKMVQGRITRKVVKQPVMTNVYGVTYFGARQQVKRQLEDIFPEIKSTDTINHQTLAAYITRKIFNALGEMFRGARAIQEWLGTCADHIATCVTPEQIESLRNASGKSKSGKTKKARANAQFKSTVIWTTPLRFPVVQPYRDAPTKVLKTATSSVLISEPQVWDPVSRRRQLQGFPPNFIHSLDATHMMLSAIGCEAEGITFASIHDSFWTHACDRDRLSVLLRDAFVHMHREDVVGRLKEEFEARYKDCLYLATVDSQSPIARKIMAWRKSKEGAALSEKFGKGLGLTEREMIMEYERTKLLKSDDAKDQEKGRNMITPAVIFEQEGGWKSVVPPVGLASQRLGHAPEDGEVLEDVEGEEAAAEEANSAAADGQEFEAEAEAESVAGEMVKEVGEAKELNETQMRMKLLGLSEGKAGSKATSYKRKFHVWLPLAFPDVPQKGSFDVTRLRESKYFFH</sequence>
<evidence type="ECO:0000256" key="13">
    <source>
        <dbReference type="SAM" id="MobiDB-lite"/>
    </source>
</evidence>
<feature type="region of interest" description="Disordered" evidence="13">
    <location>
        <begin position="1216"/>
        <end position="1244"/>
    </location>
</feature>
<evidence type="ECO:0000313" key="15">
    <source>
        <dbReference type="EMBL" id="PSK59284.1"/>
    </source>
</evidence>
<dbReference type="SMART" id="SM01311">
    <property type="entry name" value="RPOL_N"/>
    <property type="match status" value="1"/>
</dbReference>
<gene>
    <name evidence="15" type="ORF">B9Z65_3608</name>
</gene>
<evidence type="ECO:0000256" key="7">
    <source>
        <dbReference type="ARBA" id="ARBA00022695"/>
    </source>
</evidence>
<comment type="function">
    <text evidence="1">DNA-dependent RNA polymerase catalyzes the transcription of DNA into RNA using the four ribonucleoside triphosphates as substrates.</text>
</comment>
<evidence type="ECO:0000256" key="11">
    <source>
        <dbReference type="ARBA" id="ARBA00048552"/>
    </source>
</evidence>
<protein>
    <recommendedName>
        <fullName evidence="12">DNA-directed RNA polymerase, mitochondrial</fullName>
        <ecNumber evidence="4">2.7.7.6</ecNumber>
    </recommendedName>
</protein>
<reference evidence="15 16" key="1">
    <citation type="submission" date="2017-05" db="EMBL/GenBank/DDBJ databases">
        <title>Draft genome sequence of Elsinoe australis.</title>
        <authorList>
            <person name="Cheng Q."/>
        </authorList>
    </citation>
    <scope>NUCLEOTIDE SEQUENCE [LARGE SCALE GENOMIC DNA]</scope>
    <source>
        <strain evidence="15 16">NL1</strain>
    </source>
</reference>
<dbReference type="Proteomes" id="UP000243723">
    <property type="component" value="Unassembled WGS sequence"/>
</dbReference>
<dbReference type="FunFam" id="1.10.150.20:FF:000041">
    <property type="entry name" value="DNA-directed RNA polymerase"/>
    <property type="match status" value="1"/>
</dbReference>
<keyword evidence="8" id="KW-0809">Transit peptide</keyword>
<evidence type="ECO:0000256" key="5">
    <source>
        <dbReference type="ARBA" id="ARBA00022478"/>
    </source>
</evidence>
<keyword evidence="7" id="KW-0548">Nucleotidyltransferase</keyword>
<dbReference type="Gene3D" id="1.10.287.280">
    <property type="match status" value="1"/>
</dbReference>
<feature type="compositionally biased region" description="Low complexity" evidence="13">
    <location>
        <begin position="1223"/>
        <end position="1232"/>
    </location>
</feature>
<feature type="domain" description="DNA-directed RNA polymerase N-terminal" evidence="14">
    <location>
        <begin position="277"/>
        <end position="601"/>
    </location>
</feature>
<name>A0A2P8AFQ0_9PEZI</name>
<dbReference type="GO" id="GO:0003899">
    <property type="term" value="F:DNA-directed RNA polymerase activity"/>
    <property type="evidence" value="ECO:0007669"/>
    <property type="project" value="UniProtKB-EC"/>
</dbReference>
<dbReference type="PROSITE" id="PS00489">
    <property type="entry name" value="RNA_POL_PHAGE_2"/>
    <property type="match status" value="1"/>
</dbReference>
<dbReference type="InterPro" id="IPR002092">
    <property type="entry name" value="DNA-dir_Rpol_phage-type"/>
</dbReference>
<evidence type="ECO:0000313" key="16">
    <source>
        <dbReference type="Proteomes" id="UP000243723"/>
    </source>
</evidence>
<evidence type="ECO:0000256" key="10">
    <source>
        <dbReference type="ARBA" id="ARBA00023163"/>
    </source>
</evidence>
<evidence type="ECO:0000256" key="9">
    <source>
        <dbReference type="ARBA" id="ARBA00023128"/>
    </source>
</evidence>
<dbReference type="Gene3D" id="1.10.287.260">
    <property type="match status" value="1"/>
</dbReference>
<comment type="catalytic activity">
    <reaction evidence="11">
        <text>RNA(n) + a ribonucleoside 5'-triphosphate = RNA(n+1) + diphosphate</text>
        <dbReference type="Rhea" id="RHEA:21248"/>
        <dbReference type="Rhea" id="RHEA-COMP:14527"/>
        <dbReference type="Rhea" id="RHEA-COMP:17342"/>
        <dbReference type="ChEBI" id="CHEBI:33019"/>
        <dbReference type="ChEBI" id="CHEBI:61557"/>
        <dbReference type="ChEBI" id="CHEBI:140395"/>
        <dbReference type="EC" id="2.7.7.6"/>
    </reaction>
</comment>
<dbReference type="EMBL" id="NHZQ01000010">
    <property type="protein sequence ID" value="PSK59284.1"/>
    <property type="molecule type" value="Genomic_DNA"/>
</dbReference>
<dbReference type="PANTHER" id="PTHR10102">
    <property type="entry name" value="DNA-DIRECTED RNA POLYMERASE, MITOCHONDRIAL"/>
    <property type="match status" value="1"/>
</dbReference>
<dbReference type="GO" id="GO:0001018">
    <property type="term" value="F:mitochondrial promoter sequence-specific DNA binding"/>
    <property type="evidence" value="ECO:0007669"/>
    <property type="project" value="TreeGrafter"/>
</dbReference>
<dbReference type="GO" id="GO:0006390">
    <property type="term" value="P:mitochondrial transcription"/>
    <property type="evidence" value="ECO:0007669"/>
    <property type="project" value="TreeGrafter"/>
</dbReference>
<keyword evidence="10" id="KW-0804">Transcription</keyword>
<evidence type="ECO:0000256" key="12">
    <source>
        <dbReference type="ARBA" id="ARBA00073509"/>
    </source>
</evidence>
<dbReference type="FunFam" id="1.10.287.280:FF:000001">
    <property type="entry name" value="DNA-directed RNA polymerase"/>
    <property type="match status" value="1"/>
</dbReference>
<dbReference type="OrthoDB" id="276422at2759"/>
<evidence type="ECO:0000256" key="4">
    <source>
        <dbReference type="ARBA" id="ARBA00012418"/>
    </source>
</evidence>
<evidence type="ECO:0000256" key="6">
    <source>
        <dbReference type="ARBA" id="ARBA00022679"/>
    </source>
</evidence>
<organism evidence="15 16">
    <name type="scientific">Elsinoe australis</name>
    <dbReference type="NCBI Taxonomy" id="40998"/>
    <lineage>
        <taxon>Eukaryota</taxon>
        <taxon>Fungi</taxon>
        <taxon>Dikarya</taxon>
        <taxon>Ascomycota</taxon>
        <taxon>Pezizomycotina</taxon>
        <taxon>Dothideomycetes</taxon>
        <taxon>Dothideomycetidae</taxon>
        <taxon>Myriangiales</taxon>
        <taxon>Elsinoaceae</taxon>
        <taxon>Elsinoe</taxon>
    </lineage>
</organism>
<dbReference type="Gene3D" id="1.10.150.20">
    <property type="entry name" value="5' to 3' exonuclease, C-terminal subdomain"/>
    <property type="match status" value="1"/>
</dbReference>
<dbReference type="Pfam" id="PF14700">
    <property type="entry name" value="RPOL_N"/>
    <property type="match status" value="1"/>
</dbReference>
<accession>A0A2P8AFQ0</accession>
<dbReference type="Gene3D" id="1.10.1320.10">
    <property type="entry name" value="DNA-directed RNA polymerase, N-terminal domain"/>
    <property type="match status" value="1"/>
</dbReference>
<evidence type="ECO:0000259" key="14">
    <source>
        <dbReference type="SMART" id="SM01311"/>
    </source>
</evidence>
<keyword evidence="5" id="KW-0240">DNA-directed RNA polymerase</keyword>
<dbReference type="InterPro" id="IPR037159">
    <property type="entry name" value="RNA_POL_N_sf"/>
</dbReference>
<keyword evidence="6" id="KW-0808">Transferase</keyword>
<dbReference type="PANTHER" id="PTHR10102:SF0">
    <property type="entry name" value="DNA-DIRECTED RNA POLYMERASE, MITOCHONDRIAL"/>
    <property type="match status" value="1"/>
</dbReference>
<keyword evidence="16" id="KW-1185">Reference proteome</keyword>
<dbReference type="EC" id="2.7.7.6" evidence="4"/>
<evidence type="ECO:0000256" key="3">
    <source>
        <dbReference type="ARBA" id="ARBA00009493"/>
    </source>
</evidence>
<comment type="caution">
    <text evidence="15">The sequence shown here is derived from an EMBL/GenBank/DDBJ whole genome shotgun (WGS) entry which is preliminary data.</text>
</comment>
<dbReference type="STRING" id="40998.A0A2P8AFQ0"/>
<evidence type="ECO:0000256" key="2">
    <source>
        <dbReference type="ARBA" id="ARBA00004173"/>
    </source>
</evidence>
<dbReference type="Pfam" id="PF00940">
    <property type="entry name" value="RNA_pol"/>
    <property type="match status" value="1"/>
</dbReference>